<dbReference type="PATRIC" id="fig|1308866.3.peg.3159"/>
<dbReference type="InterPro" id="IPR037208">
    <property type="entry name" value="Spo0E-like_sf"/>
</dbReference>
<dbReference type="InterPro" id="IPR036638">
    <property type="entry name" value="HLH_DNA-bd_sf"/>
</dbReference>
<evidence type="ECO:0000313" key="1">
    <source>
        <dbReference type="EMBL" id="ENH95514.1"/>
    </source>
</evidence>
<dbReference type="AlphaFoldDB" id="N4W8H4"/>
<sequence>MEIDEQTEMVSKRIEVLRDEFLIIGFRDGLTVPTTVRKSELLDEQIDLYQRLKE</sequence>
<organism evidence="1 2">
    <name type="scientific">Gracilibacillus halophilus YIM-C55.5</name>
    <dbReference type="NCBI Taxonomy" id="1308866"/>
    <lineage>
        <taxon>Bacteria</taxon>
        <taxon>Bacillati</taxon>
        <taxon>Bacillota</taxon>
        <taxon>Bacilli</taxon>
        <taxon>Bacillales</taxon>
        <taxon>Bacillaceae</taxon>
        <taxon>Gracilibacillus</taxon>
    </lineage>
</organism>
<dbReference type="GO" id="GO:0046983">
    <property type="term" value="F:protein dimerization activity"/>
    <property type="evidence" value="ECO:0007669"/>
    <property type="project" value="InterPro"/>
</dbReference>
<proteinExistence type="predicted"/>
<dbReference type="EMBL" id="APML01000104">
    <property type="protein sequence ID" value="ENH95514.1"/>
    <property type="molecule type" value="Genomic_DNA"/>
</dbReference>
<evidence type="ECO:0000313" key="2">
    <source>
        <dbReference type="Proteomes" id="UP000012283"/>
    </source>
</evidence>
<reference evidence="1 2" key="1">
    <citation type="submission" date="2013-03" db="EMBL/GenBank/DDBJ databases">
        <title>Draft genome sequence of Gracibacillus halophilus YIM-C55.5, a moderately halophilic and thermophilic organism from the Xiaochaidamu salt lake.</title>
        <authorList>
            <person name="Sugumar T."/>
            <person name="Polireddy D.R."/>
            <person name="Antony A."/>
            <person name="Madhava Y.R."/>
            <person name="Sivakumar N."/>
        </authorList>
    </citation>
    <scope>NUCLEOTIDE SEQUENCE [LARGE SCALE GENOMIC DNA]</scope>
    <source>
        <strain evidence="1 2">YIM-C55.5</strain>
    </source>
</reference>
<dbReference type="Proteomes" id="UP000012283">
    <property type="component" value="Unassembled WGS sequence"/>
</dbReference>
<gene>
    <name evidence="1" type="ORF">J416_15697</name>
</gene>
<protein>
    <recommendedName>
        <fullName evidence="3">Spo0E like sporulation regulatory protein</fullName>
    </recommendedName>
</protein>
<dbReference type="OrthoDB" id="1684520at2"/>
<dbReference type="GO" id="GO:0043937">
    <property type="term" value="P:regulation of sporulation"/>
    <property type="evidence" value="ECO:0007669"/>
    <property type="project" value="InterPro"/>
</dbReference>
<accession>N4W8H4</accession>
<dbReference type="RefSeq" id="WP_003475613.1">
    <property type="nucleotide sequence ID" value="NZ_APML01000104.1"/>
</dbReference>
<keyword evidence="2" id="KW-1185">Reference proteome</keyword>
<dbReference type="STRING" id="1308866.J416_15697"/>
<comment type="caution">
    <text evidence="1">The sequence shown here is derived from an EMBL/GenBank/DDBJ whole genome shotgun (WGS) entry which is preliminary data.</text>
</comment>
<evidence type="ECO:0008006" key="3">
    <source>
        <dbReference type="Google" id="ProtNLM"/>
    </source>
</evidence>
<dbReference type="SUPFAM" id="SSF140500">
    <property type="entry name" value="BAS1536-like"/>
    <property type="match status" value="1"/>
</dbReference>
<dbReference type="Gene3D" id="4.10.280.10">
    <property type="entry name" value="Helix-loop-helix DNA-binding domain"/>
    <property type="match status" value="1"/>
</dbReference>
<name>N4W8H4_9BACI</name>